<keyword evidence="2" id="KW-0238">DNA-binding</keyword>
<keyword evidence="3" id="KW-1185">Reference proteome</keyword>
<dbReference type="Proteomes" id="UP001595528">
    <property type="component" value="Unassembled WGS sequence"/>
</dbReference>
<accession>A0ABV7KYR7</accession>
<evidence type="ECO:0000313" key="2">
    <source>
        <dbReference type="EMBL" id="MFC3227456.1"/>
    </source>
</evidence>
<proteinExistence type="predicted"/>
<dbReference type="EMBL" id="JBHRTR010000023">
    <property type="protein sequence ID" value="MFC3227456.1"/>
    <property type="molecule type" value="Genomic_DNA"/>
</dbReference>
<gene>
    <name evidence="2" type="ORF">ACFOGJ_09460</name>
</gene>
<comment type="caution">
    <text evidence="2">The sequence shown here is derived from an EMBL/GenBank/DDBJ whole genome shotgun (WGS) entry which is preliminary data.</text>
</comment>
<name>A0ABV7KYR7_9PROT</name>
<sequence>MRLPKAFRLPGREVRVRRFGQGVILEPLEFDADAWLAALAAYRDVPFMDEGREQPEMPADDDDAALDP</sequence>
<evidence type="ECO:0000313" key="3">
    <source>
        <dbReference type="Proteomes" id="UP001595528"/>
    </source>
</evidence>
<dbReference type="InterPro" id="IPR037914">
    <property type="entry name" value="SpoVT-AbrB_sf"/>
</dbReference>
<dbReference type="Gene3D" id="2.10.260.10">
    <property type="match status" value="1"/>
</dbReference>
<feature type="region of interest" description="Disordered" evidence="1">
    <location>
        <begin position="49"/>
        <end position="68"/>
    </location>
</feature>
<dbReference type="SUPFAM" id="SSF89447">
    <property type="entry name" value="AbrB/MazE/MraZ-like"/>
    <property type="match status" value="1"/>
</dbReference>
<reference evidence="3" key="1">
    <citation type="journal article" date="2019" name="Int. J. Syst. Evol. Microbiol.">
        <title>The Global Catalogue of Microorganisms (GCM) 10K type strain sequencing project: providing services to taxonomists for standard genome sequencing and annotation.</title>
        <authorList>
            <consortium name="The Broad Institute Genomics Platform"/>
            <consortium name="The Broad Institute Genome Sequencing Center for Infectious Disease"/>
            <person name="Wu L."/>
            <person name="Ma J."/>
        </authorList>
    </citation>
    <scope>NUCLEOTIDE SEQUENCE [LARGE SCALE GENOMIC DNA]</scope>
    <source>
        <strain evidence="3">KCTC 42964</strain>
    </source>
</reference>
<dbReference type="GO" id="GO:0003677">
    <property type="term" value="F:DNA binding"/>
    <property type="evidence" value="ECO:0007669"/>
    <property type="project" value="UniProtKB-KW"/>
</dbReference>
<evidence type="ECO:0000256" key="1">
    <source>
        <dbReference type="SAM" id="MobiDB-lite"/>
    </source>
</evidence>
<dbReference type="RefSeq" id="WP_379899626.1">
    <property type="nucleotide sequence ID" value="NZ_JBHRTR010000023.1"/>
</dbReference>
<protein>
    <submittedName>
        <fullName evidence="2">AbrB/MazE/SpoVT family DNA-binding domain-containing protein</fullName>
    </submittedName>
</protein>
<organism evidence="2 3">
    <name type="scientific">Marinibaculum pumilum</name>
    <dbReference type="NCBI Taxonomy" id="1766165"/>
    <lineage>
        <taxon>Bacteria</taxon>
        <taxon>Pseudomonadati</taxon>
        <taxon>Pseudomonadota</taxon>
        <taxon>Alphaproteobacteria</taxon>
        <taxon>Rhodospirillales</taxon>
        <taxon>Rhodospirillaceae</taxon>
        <taxon>Marinibaculum</taxon>
    </lineage>
</organism>
<feature type="compositionally biased region" description="Acidic residues" evidence="1">
    <location>
        <begin position="58"/>
        <end position="68"/>
    </location>
</feature>